<sequence length="278" mass="32001">MWMLHVSWDFPTSIILWRHGRWPFSSEVFASSPIQCWLKFFLSFQNLPRKYQQFGNLVMLGIAITIDTIWTTRNKQVREGKSFEIFDLIRSVQRRYAAHQAAWVGKEMTCLICWQPPTEGMLKINFDVAVRENWLCAGVVCRNHHGEVLRVRTQKFRGRDPLKGEALAARIAFALAEEFVDTDILIEGDSLLLVEQVENLHLQADWMIEAEVSTMRSFLRTHLAGRFAGLLEIVINYLGHNIAQLAWNLVIHGDIDVDLIPQDFVNCDAPASYGRELS</sequence>
<dbReference type="CDD" id="cd06222">
    <property type="entry name" value="RNase_H_like"/>
    <property type="match status" value="1"/>
</dbReference>
<dbReference type="InterPro" id="IPR044730">
    <property type="entry name" value="RNase_H-like_dom_plant"/>
</dbReference>
<name>A0A6A1UK78_9ROSI</name>
<accession>A0A6A1UK78</accession>
<dbReference type="PANTHER" id="PTHR47074:SF48">
    <property type="entry name" value="POLYNUCLEOTIDYL TRANSFERASE, RIBONUCLEASE H-LIKE SUPERFAMILY PROTEIN"/>
    <property type="match status" value="1"/>
</dbReference>
<comment type="caution">
    <text evidence="2">The sequence shown here is derived from an EMBL/GenBank/DDBJ whole genome shotgun (WGS) entry which is preliminary data.</text>
</comment>
<dbReference type="OrthoDB" id="1690312at2759"/>
<organism evidence="2 3">
    <name type="scientific">Morella rubra</name>
    <name type="common">Chinese bayberry</name>
    <dbReference type="NCBI Taxonomy" id="262757"/>
    <lineage>
        <taxon>Eukaryota</taxon>
        <taxon>Viridiplantae</taxon>
        <taxon>Streptophyta</taxon>
        <taxon>Embryophyta</taxon>
        <taxon>Tracheophyta</taxon>
        <taxon>Spermatophyta</taxon>
        <taxon>Magnoliopsida</taxon>
        <taxon>eudicotyledons</taxon>
        <taxon>Gunneridae</taxon>
        <taxon>Pentapetalae</taxon>
        <taxon>rosids</taxon>
        <taxon>fabids</taxon>
        <taxon>Fagales</taxon>
        <taxon>Myricaceae</taxon>
        <taxon>Morella</taxon>
    </lineage>
</organism>
<dbReference type="AlphaFoldDB" id="A0A6A1UK78"/>
<evidence type="ECO:0000313" key="3">
    <source>
        <dbReference type="Proteomes" id="UP000516437"/>
    </source>
</evidence>
<keyword evidence="3" id="KW-1185">Reference proteome</keyword>
<dbReference type="Proteomes" id="UP000516437">
    <property type="component" value="Unassembled WGS sequence"/>
</dbReference>
<dbReference type="Pfam" id="PF13456">
    <property type="entry name" value="RVT_3"/>
    <property type="match status" value="1"/>
</dbReference>
<reference evidence="2 3" key="1">
    <citation type="journal article" date="2019" name="Plant Biotechnol. J.">
        <title>The red bayberry genome and genetic basis of sex determination.</title>
        <authorList>
            <person name="Jia H.M."/>
            <person name="Jia H.J."/>
            <person name="Cai Q.L."/>
            <person name="Wang Y."/>
            <person name="Zhao H.B."/>
            <person name="Yang W.F."/>
            <person name="Wang G.Y."/>
            <person name="Li Y.H."/>
            <person name="Zhan D.L."/>
            <person name="Shen Y.T."/>
            <person name="Niu Q.F."/>
            <person name="Chang L."/>
            <person name="Qiu J."/>
            <person name="Zhao L."/>
            <person name="Xie H.B."/>
            <person name="Fu W.Y."/>
            <person name="Jin J."/>
            <person name="Li X.W."/>
            <person name="Jiao Y."/>
            <person name="Zhou C.C."/>
            <person name="Tu T."/>
            <person name="Chai C.Y."/>
            <person name="Gao J.L."/>
            <person name="Fan L.J."/>
            <person name="van de Weg E."/>
            <person name="Wang J.Y."/>
            <person name="Gao Z.S."/>
        </authorList>
    </citation>
    <scope>NUCLEOTIDE SEQUENCE [LARGE SCALE GENOMIC DNA]</scope>
    <source>
        <tissue evidence="2">Leaves</tissue>
    </source>
</reference>
<dbReference type="InterPro" id="IPR002156">
    <property type="entry name" value="RNaseH_domain"/>
</dbReference>
<dbReference type="EMBL" id="RXIC02000149">
    <property type="protein sequence ID" value="KAB1200563.1"/>
    <property type="molecule type" value="Genomic_DNA"/>
</dbReference>
<dbReference type="GO" id="GO:0003676">
    <property type="term" value="F:nucleic acid binding"/>
    <property type="evidence" value="ECO:0007669"/>
    <property type="project" value="InterPro"/>
</dbReference>
<evidence type="ECO:0000313" key="2">
    <source>
        <dbReference type="EMBL" id="KAB1200563.1"/>
    </source>
</evidence>
<dbReference type="InterPro" id="IPR036397">
    <property type="entry name" value="RNaseH_sf"/>
</dbReference>
<dbReference type="PANTHER" id="PTHR47074">
    <property type="entry name" value="BNAC02G40300D PROTEIN"/>
    <property type="match status" value="1"/>
</dbReference>
<proteinExistence type="predicted"/>
<evidence type="ECO:0000259" key="1">
    <source>
        <dbReference type="Pfam" id="PF13456"/>
    </source>
</evidence>
<feature type="domain" description="RNase H type-1" evidence="1">
    <location>
        <begin position="136"/>
        <end position="201"/>
    </location>
</feature>
<protein>
    <recommendedName>
        <fullName evidence="1">RNase H type-1 domain-containing protein</fullName>
    </recommendedName>
</protein>
<dbReference type="GO" id="GO:0004523">
    <property type="term" value="F:RNA-DNA hybrid ribonuclease activity"/>
    <property type="evidence" value="ECO:0007669"/>
    <property type="project" value="InterPro"/>
</dbReference>
<gene>
    <name evidence="2" type="ORF">CJ030_MR0G006947</name>
</gene>
<dbReference type="Gene3D" id="3.30.420.10">
    <property type="entry name" value="Ribonuclease H-like superfamily/Ribonuclease H"/>
    <property type="match status" value="1"/>
</dbReference>
<dbReference type="InterPro" id="IPR052929">
    <property type="entry name" value="RNase_H-like_EbsB-rel"/>
</dbReference>